<evidence type="ECO:0000256" key="5">
    <source>
        <dbReference type="ARBA" id="ARBA00023242"/>
    </source>
</evidence>
<dbReference type="InterPro" id="IPR049455">
    <property type="entry name" value="ASH2-like_PHD"/>
</dbReference>
<dbReference type="Pfam" id="PF21198">
    <property type="entry name" value="ASH2L-like_WH"/>
    <property type="match status" value="1"/>
</dbReference>
<feature type="region of interest" description="Disordered" evidence="6">
    <location>
        <begin position="222"/>
        <end position="260"/>
    </location>
</feature>
<dbReference type="PANTHER" id="PTHR10598">
    <property type="entry name" value="SET1/ASH2 HISTONE METHYLTRANSFERASE COMPLEX SUBUNIT ASH2"/>
    <property type="match status" value="1"/>
</dbReference>
<dbReference type="Proteomes" id="UP001497525">
    <property type="component" value="Unassembled WGS sequence"/>
</dbReference>
<evidence type="ECO:0000256" key="3">
    <source>
        <dbReference type="ARBA" id="ARBA00022771"/>
    </source>
</evidence>
<dbReference type="InterPro" id="IPR053835">
    <property type="entry name" value="ASH2L-like_WH"/>
</dbReference>
<dbReference type="GO" id="GO:0048188">
    <property type="term" value="C:Set1C/COMPASS complex"/>
    <property type="evidence" value="ECO:0007669"/>
    <property type="project" value="InterPro"/>
</dbReference>
<evidence type="ECO:0000256" key="1">
    <source>
        <dbReference type="ARBA" id="ARBA00004123"/>
    </source>
</evidence>
<keyword evidence="5" id="KW-0539">Nucleus</keyword>
<evidence type="ECO:0000313" key="9">
    <source>
        <dbReference type="Proteomes" id="UP001497525"/>
    </source>
</evidence>
<dbReference type="PANTHER" id="PTHR10598:SF0">
    <property type="entry name" value="SET1_ASH2 HISTONE METHYLTRANSFERASE COMPLEX SUBUNIT ASH2"/>
    <property type="match status" value="1"/>
</dbReference>
<dbReference type="Gene3D" id="3.90.980.20">
    <property type="match status" value="1"/>
</dbReference>
<dbReference type="Pfam" id="PF00622">
    <property type="entry name" value="SPRY"/>
    <property type="match status" value="1"/>
</dbReference>
<dbReference type="InterPro" id="IPR003877">
    <property type="entry name" value="SPRY_dom"/>
</dbReference>
<sequence>MTEDTEKLEASKTTAETEKIKSENEVDYDQYFSKVVTIDIPAGPQCYCMSPRNFSVPDFQCSVCYRWFHLDCIAFNIGKSLPFLTAYHFMCKKCNSNGEEVFSRKQANFAVMCQTALANLMWRNGGRLYFSKEKELIPFLEEYWEELTTQPRRSNNSWYPNIHKTLTSSDAFKTVEKGTDLLVCLSNTDLGKMAPSYDRFRALTSQLRTNITKLGVPIGNAQQMSSTQSDGDTTVGHGVHHSGYGADGDGTADGVGWRKRKSPGSGMAGCGASNSGNYGNSAAGGTCALLGSSGFRTGSDSHATEVNSSAGGDYNMRNVGGRGNGNIAGSGNGSFGGSLVRSTRRTAGTSAFGGATAVGGISTFGDEGRAKLNALGFPIDHPLNKESYRYILVELDKHATGRDLWDECECTAGKPIPGLFYRVYLSPQVVISLNDRANHLKLHESQLSVTGDKGYCMCRATHSVRVGTWYYEATITEQPEGAATRIGWSLMLGNLQAPCGYDKFSYSWRSRLGTVFHESRGKHYAESGYKKDDVIGCMIYLPTKGAPLASLENTMSETVTKTPVPGTPEGTTVQTKADLSNEKLQTKQDYGAKAKPKHTPFPFPETYKDRPLIKFRNSYYFEEKDEPAKAEKQLVPLPGSKIVFYRNGECMGTAFTDIYEGFYYPAISIYRSATVSVNFGPNFRFPPKDVTDWHPMTDRLVSAAVEQTLSDMLYLIEHEGFVEQMIKNYSQGP</sequence>
<keyword evidence="3" id="KW-0863">Zinc-finger</keyword>
<accession>A0AAV2TV61</accession>
<dbReference type="InterPro" id="IPR019786">
    <property type="entry name" value="Zinc_finger_PHD-type_CS"/>
</dbReference>
<reference evidence="8" key="1">
    <citation type="submission" date="2024-06" db="EMBL/GenBank/DDBJ databases">
        <authorList>
            <person name="Liu X."/>
            <person name="Lenzi L."/>
            <person name="Haldenby T S."/>
            <person name="Uol C."/>
        </authorList>
    </citation>
    <scope>NUCLEOTIDE SEQUENCE</scope>
</reference>
<dbReference type="SUPFAM" id="SSF57903">
    <property type="entry name" value="FYVE/PHD zinc finger"/>
    <property type="match status" value="1"/>
</dbReference>
<dbReference type="SUPFAM" id="SSF49899">
    <property type="entry name" value="Concanavalin A-like lectins/glucanases"/>
    <property type="match status" value="1"/>
</dbReference>
<gene>
    <name evidence="8" type="ORF">CDAUBV1_LOCUS15700</name>
</gene>
<dbReference type="InterPro" id="IPR043136">
    <property type="entry name" value="B30.2/SPRY_sf"/>
</dbReference>
<keyword evidence="2" id="KW-0479">Metal-binding</keyword>
<organism evidence="8 9">
    <name type="scientific">Calicophoron daubneyi</name>
    <name type="common">Rumen fluke</name>
    <name type="synonym">Paramphistomum daubneyi</name>
    <dbReference type="NCBI Taxonomy" id="300641"/>
    <lineage>
        <taxon>Eukaryota</taxon>
        <taxon>Metazoa</taxon>
        <taxon>Spiralia</taxon>
        <taxon>Lophotrochozoa</taxon>
        <taxon>Platyhelminthes</taxon>
        <taxon>Trematoda</taxon>
        <taxon>Digenea</taxon>
        <taxon>Plagiorchiida</taxon>
        <taxon>Pronocephalata</taxon>
        <taxon>Paramphistomoidea</taxon>
        <taxon>Paramphistomidae</taxon>
        <taxon>Calicophoron</taxon>
    </lineage>
</organism>
<comment type="caution">
    <text evidence="8">The sequence shown here is derived from an EMBL/GenBank/DDBJ whole genome shotgun (WGS) entry which is preliminary data.</text>
</comment>
<evidence type="ECO:0000256" key="6">
    <source>
        <dbReference type="SAM" id="MobiDB-lite"/>
    </source>
</evidence>
<evidence type="ECO:0000313" key="8">
    <source>
        <dbReference type="EMBL" id="CAL5140374.1"/>
    </source>
</evidence>
<dbReference type="CDD" id="cd12872">
    <property type="entry name" value="SPRY_Ash2"/>
    <property type="match status" value="1"/>
</dbReference>
<proteinExistence type="predicted"/>
<evidence type="ECO:0000256" key="4">
    <source>
        <dbReference type="ARBA" id="ARBA00022833"/>
    </source>
</evidence>
<feature type="domain" description="SPRY" evidence="7">
    <location>
        <begin position="466"/>
        <end position="683"/>
    </location>
</feature>
<feature type="compositionally biased region" description="Polar residues" evidence="6">
    <location>
        <begin position="222"/>
        <end position="232"/>
    </location>
</feature>
<evidence type="ECO:0000256" key="2">
    <source>
        <dbReference type="ARBA" id="ARBA00022723"/>
    </source>
</evidence>
<dbReference type="InterPro" id="IPR037353">
    <property type="entry name" value="ASH2"/>
</dbReference>
<dbReference type="SMART" id="SM00449">
    <property type="entry name" value="SPRY"/>
    <property type="match status" value="1"/>
</dbReference>
<dbReference type="InterPro" id="IPR011011">
    <property type="entry name" value="Znf_FYVE_PHD"/>
</dbReference>
<keyword evidence="4" id="KW-0862">Zinc</keyword>
<dbReference type="EMBL" id="CAXLJL010000711">
    <property type="protein sequence ID" value="CAL5140374.1"/>
    <property type="molecule type" value="Genomic_DNA"/>
</dbReference>
<dbReference type="GO" id="GO:0008270">
    <property type="term" value="F:zinc ion binding"/>
    <property type="evidence" value="ECO:0007669"/>
    <property type="project" value="UniProtKB-KW"/>
</dbReference>
<dbReference type="Pfam" id="PF21257">
    <property type="entry name" value="PHD_ash2p_like"/>
    <property type="match status" value="1"/>
</dbReference>
<dbReference type="AlphaFoldDB" id="A0AAV2TV61"/>
<name>A0AAV2TV61_CALDB</name>
<dbReference type="InterPro" id="IPR013320">
    <property type="entry name" value="ConA-like_dom_sf"/>
</dbReference>
<protein>
    <recommendedName>
        <fullName evidence="7">SPRY domain-containing protein</fullName>
    </recommendedName>
</protein>
<evidence type="ECO:0000259" key="7">
    <source>
        <dbReference type="SMART" id="SM00449"/>
    </source>
</evidence>
<dbReference type="PROSITE" id="PS01359">
    <property type="entry name" value="ZF_PHD_1"/>
    <property type="match status" value="1"/>
</dbReference>
<comment type="subcellular location">
    <subcellularLocation>
        <location evidence="1">Nucleus</location>
    </subcellularLocation>
</comment>
<dbReference type="Gene3D" id="2.60.120.920">
    <property type="match status" value="1"/>
</dbReference>
<dbReference type="GO" id="GO:0000976">
    <property type="term" value="F:transcription cis-regulatory region binding"/>
    <property type="evidence" value="ECO:0007669"/>
    <property type="project" value="TreeGrafter"/>
</dbReference>